<dbReference type="PANTHER" id="PTHR43199:SF1">
    <property type="entry name" value="GLUTATHIONE HYDROLASE PROENZYME"/>
    <property type="match status" value="1"/>
</dbReference>
<dbReference type="Gene3D" id="3.60.20.40">
    <property type="match status" value="1"/>
</dbReference>
<comment type="subunit">
    <text evidence="9">This enzyme consists of two polypeptide chains, which are synthesized in precursor form from a single polypeptide.</text>
</comment>
<dbReference type="InterPro" id="IPR043138">
    <property type="entry name" value="GGT_lsub"/>
</dbReference>
<dbReference type="Proteomes" id="UP001287024">
    <property type="component" value="Unassembled WGS sequence"/>
</dbReference>
<name>A0ABU5BIJ2_9PSED</name>
<sequence length="610" mass="64645">MFSALPLSRFRLPALTLIISALTLTACNAPPSSTLPLVPEAASGFRTDLQTRHANQHMAAAANPLAAEAGREMLRQGGSAIDAAIAMQAVLTLVEPQSSGIGGGAMIVLWDGKQVRTYDGRETAPAGATEKLFLRADGQPMSFPQAQIGGRSVGTPGVLRALEMAHKQHGRLPWAKLFEPAIKLSEQGFAISPRLHSLLESDPVIRQSPDMAKYFLNTDGSVKAVGTRLQNPALAAVLKRIANEGPDALYKGPIAEEIVAKVQGHANPGSLSLNDLQRYQAKERAPLCTDYKRWQVCGMPPPSSGGIAVAQILGTLQALETRDPRLSLTPLKPLKTDKPAGIEPDPQAVHLIAEAERLAYADRAQYVADTDFVPVPVKGLVDPGYLASRASLIGERSMGSAKPGTPPGVQVAYAPDRSPLRISTSQVVAVDDLGGAVSMTTTIEAAFGSHLMVQGFLLNNQMTDFSFIPEENGQKVANRVEPGKRPRSSMAPTLIFDRHSGEFLASVGSPGGSQIIEYVAKTTVGLLDWNLDPQSAISLPNFGSRNGPTELEQGQFSPALIQALKDKGHAVSEIDMTSGTQAIVRVKDAQGKASLEGGADPRREGEALGD</sequence>
<proteinExistence type="inferred from homology"/>
<dbReference type="PRINTS" id="PR01210">
    <property type="entry name" value="GGTRANSPTASE"/>
</dbReference>
<protein>
    <recommendedName>
        <fullName evidence="9">Glutathione hydrolase proenzyme</fullName>
        <ecNumber evidence="9">2.3.2.2</ecNumber>
        <ecNumber evidence="9">3.4.19.13</ecNumber>
    </recommendedName>
    <component>
        <recommendedName>
            <fullName evidence="9">Glutathione hydrolase large chain</fullName>
        </recommendedName>
    </component>
    <component>
        <recommendedName>
            <fullName evidence="9">Glutathione hydrolase small chain</fullName>
        </recommendedName>
    </component>
</protein>
<dbReference type="RefSeq" id="WP_320336322.1">
    <property type="nucleotide sequence ID" value="NZ_JASFAG010000001.1"/>
</dbReference>
<evidence type="ECO:0000256" key="3">
    <source>
        <dbReference type="ARBA" id="ARBA00009381"/>
    </source>
</evidence>
<dbReference type="PANTHER" id="PTHR43199">
    <property type="entry name" value="GLUTATHIONE HYDROLASE"/>
    <property type="match status" value="1"/>
</dbReference>
<dbReference type="GO" id="GO:0103068">
    <property type="term" value="F:leukotriene C4 gamma-glutamyl transferase activity"/>
    <property type="evidence" value="ECO:0007669"/>
    <property type="project" value="UniProtKB-EC"/>
</dbReference>
<evidence type="ECO:0000256" key="9">
    <source>
        <dbReference type="RuleBase" id="RU368036"/>
    </source>
</evidence>
<feature type="chain" id="PRO_5045332562" description="Glutathione hydrolase proenzyme" evidence="11">
    <location>
        <begin position="27"/>
        <end position="610"/>
    </location>
</feature>
<dbReference type="InterPro" id="IPR043137">
    <property type="entry name" value="GGT_ssub_C"/>
</dbReference>
<keyword evidence="13" id="KW-1185">Reference proteome</keyword>
<comment type="catalytic activity">
    <reaction evidence="8 9">
        <text>an N-terminal (5-L-glutamyl)-[peptide] + an alpha-amino acid = 5-L-glutamyl amino acid + an N-terminal L-alpha-aminoacyl-[peptide]</text>
        <dbReference type="Rhea" id="RHEA:23904"/>
        <dbReference type="Rhea" id="RHEA-COMP:9780"/>
        <dbReference type="Rhea" id="RHEA-COMP:9795"/>
        <dbReference type="ChEBI" id="CHEBI:77644"/>
        <dbReference type="ChEBI" id="CHEBI:78597"/>
        <dbReference type="ChEBI" id="CHEBI:78599"/>
        <dbReference type="ChEBI" id="CHEBI:78608"/>
        <dbReference type="EC" id="2.3.2.2"/>
    </reaction>
</comment>
<dbReference type="Gene3D" id="1.10.246.130">
    <property type="match status" value="1"/>
</dbReference>
<evidence type="ECO:0000256" key="5">
    <source>
        <dbReference type="ARBA" id="ARBA00022801"/>
    </source>
</evidence>
<gene>
    <name evidence="12" type="primary">ggt</name>
    <name evidence="12" type="ORF">QMK45_11145</name>
</gene>
<evidence type="ECO:0000313" key="12">
    <source>
        <dbReference type="EMBL" id="MDX9676482.1"/>
    </source>
</evidence>
<keyword evidence="7 9" id="KW-0012">Acyltransferase</keyword>
<evidence type="ECO:0000256" key="10">
    <source>
        <dbReference type="SAM" id="MobiDB-lite"/>
    </source>
</evidence>
<comment type="similarity">
    <text evidence="3 9">Belongs to the gamma-glutamyltransferase family.</text>
</comment>
<dbReference type="InterPro" id="IPR029055">
    <property type="entry name" value="Ntn_hydrolases_N"/>
</dbReference>
<keyword evidence="11" id="KW-0732">Signal</keyword>
<dbReference type="InterPro" id="IPR000101">
    <property type="entry name" value="GGT_peptidase"/>
</dbReference>
<dbReference type="InterPro" id="IPR051792">
    <property type="entry name" value="GGT_bact"/>
</dbReference>
<evidence type="ECO:0000256" key="8">
    <source>
        <dbReference type="ARBA" id="ARBA00047417"/>
    </source>
</evidence>
<comment type="pathway">
    <text evidence="9">Sulfur metabolism; glutathione metabolism.</text>
</comment>
<comment type="PTM">
    <text evidence="9">Cleaved by autocatalysis into a large and a small subunit.</text>
</comment>
<evidence type="ECO:0000256" key="6">
    <source>
        <dbReference type="ARBA" id="ARBA00023145"/>
    </source>
</evidence>
<dbReference type="EMBL" id="JASFAG010000001">
    <property type="protein sequence ID" value="MDX9676482.1"/>
    <property type="molecule type" value="Genomic_DNA"/>
</dbReference>
<keyword evidence="4 9" id="KW-0808">Transferase</keyword>
<comment type="catalytic activity">
    <reaction evidence="1 9">
        <text>an S-substituted glutathione + H2O = an S-substituted L-cysteinylglycine + L-glutamate</text>
        <dbReference type="Rhea" id="RHEA:59468"/>
        <dbReference type="ChEBI" id="CHEBI:15377"/>
        <dbReference type="ChEBI" id="CHEBI:29985"/>
        <dbReference type="ChEBI" id="CHEBI:90779"/>
        <dbReference type="ChEBI" id="CHEBI:143103"/>
        <dbReference type="EC" id="3.4.19.13"/>
    </reaction>
</comment>
<dbReference type="EC" id="2.3.2.2" evidence="9"/>
<evidence type="ECO:0000256" key="4">
    <source>
        <dbReference type="ARBA" id="ARBA00022679"/>
    </source>
</evidence>
<feature type="compositionally biased region" description="Basic and acidic residues" evidence="10">
    <location>
        <begin position="599"/>
        <end position="610"/>
    </location>
</feature>
<feature type="region of interest" description="Disordered" evidence="10">
    <location>
        <begin position="589"/>
        <end position="610"/>
    </location>
</feature>
<evidence type="ECO:0000256" key="1">
    <source>
        <dbReference type="ARBA" id="ARBA00001049"/>
    </source>
</evidence>
<comment type="caution">
    <text evidence="12">The sequence shown here is derived from an EMBL/GenBank/DDBJ whole genome shotgun (WGS) entry which is preliminary data.</text>
</comment>
<evidence type="ECO:0000313" key="13">
    <source>
        <dbReference type="Proteomes" id="UP001287024"/>
    </source>
</evidence>
<keyword evidence="9" id="KW-0317">Glutathione biosynthesis</keyword>
<evidence type="ECO:0000256" key="7">
    <source>
        <dbReference type="ARBA" id="ARBA00023315"/>
    </source>
</evidence>
<dbReference type="EC" id="3.4.19.13" evidence="9"/>
<dbReference type="NCBIfam" id="TIGR00066">
    <property type="entry name" value="g_glut_trans"/>
    <property type="match status" value="1"/>
</dbReference>
<accession>A0ABU5BIJ2</accession>
<evidence type="ECO:0000256" key="11">
    <source>
        <dbReference type="SAM" id="SignalP"/>
    </source>
</evidence>
<keyword evidence="5 9" id="KW-0378">Hydrolase</keyword>
<evidence type="ECO:0000256" key="2">
    <source>
        <dbReference type="ARBA" id="ARBA00001089"/>
    </source>
</evidence>
<keyword evidence="6 9" id="KW-0865">Zymogen</keyword>
<dbReference type="Pfam" id="PF01019">
    <property type="entry name" value="G_glu_transpept"/>
    <property type="match status" value="1"/>
</dbReference>
<comment type="catalytic activity">
    <reaction evidence="2 9">
        <text>glutathione + H2O = L-cysteinylglycine + L-glutamate</text>
        <dbReference type="Rhea" id="RHEA:28807"/>
        <dbReference type="ChEBI" id="CHEBI:15377"/>
        <dbReference type="ChEBI" id="CHEBI:29985"/>
        <dbReference type="ChEBI" id="CHEBI:57925"/>
        <dbReference type="ChEBI" id="CHEBI:61694"/>
        <dbReference type="EC" id="3.4.19.13"/>
    </reaction>
</comment>
<reference evidence="12 13" key="1">
    <citation type="submission" date="2023-05" db="EMBL/GenBank/DDBJ databases">
        <title>Siderophore-mediated competition between Bacillus subtilis and Pseudomonas marginalis.</title>
        <authorList>
            <person name="Lyng M."/>
            <person name="Joergensen J.P.B."/>
            <person name="Schostag M.D."/>
            <person name="Jarmusch S.A."/>
            <person name="Aguilar D.K.C."/>
            <person name="Andrade C.N.L."/>
            <person name="Kovacs A.T."/>
        </authorList>
    </citation>
    <scope>NUCLEOTIDE SEQUENCE [LARGE SCALE GENOMIC DNA]</scope>
    <source>
        <strain evidence="12 13">P8_72</strain>
    </source>
</reference>
<feature type="signal peptide" evidence="11">
    <location>
        <begin position="1"/>
        <end position="26"/>
    </location>
</feature>
<organism evidence="12 13">
    <name type="scientific">Pseudomonas zeae</name>
    <dbReference type="NCBI Taxonomy" id="2745510"/>
    <lineage>
        <taxon>Bacteria</taxon>
        <taxon>Pseudomonadati</taxon>
        <taxon>Pseudomonadota</taxon>
        <taxon>Gammaproteobacteria</taxon>
        <taxon>Pseudomonadales</taxon>
        <taxon>Pseudomonadaceae</taxon>
        <taxon>Pseudomonas</taxon>
    </lineage>
</organism>
<dbReference type="SUPFAM" id="SSF56235">
    <property type="entry name" value="N-terminal nucleophile aminohydrolases (Ntn hydrolases)"/>
    <property type="match status" value="1"/>
</dbReference>